<gene>
    <name evidence="1" type="ORF">IHE45_14G050100</name>
</gene>
<accession>A0ACB7URV6</accession>
<dbReference type="Proteomes" id="UP000827976">
    <property type="component" value="Chromosome 14"/>
</dbReference>
<keyword evidence="2" id="KW-1185">Reference proteome</keyword>
<evidence type="ECO:0000313" key="1">
    <source>
        <dbReference type="EMBL" id="KAH7663379.1"/>
    </source>
</evidence>
<sequence>MAPTDDEEFKLRVYTGDVSLLGPAEQFLKVLVDIPFAFKRMDAFSFMASFSEDTSTLKDAFESSEAACKELRSSHLFRKLLEVVLKTGNHMNVGTFHGGADAFKLDTLLNLSDVKGTDGKTALLHFAVQEIIRSEGVHAARMAREQVSISSLTTSSLGSFDLTEDPPQEVLTNTAANLGHRLVRTKEFLNTGMKSLEEQNGFHCFLKSFVEHAETDIAVSCRLPTSELSSALIW</sequence>
<protein>
    <submittedName>
        <fullName evidence="1">Formin FH2 domain-containing protein</fullName>
    </submittedName>
</protein>
<comment type="caution">
    <text evidence="1">The sequence shown here is derived from an EMBL/GenBank/DDBJ whole genome shotgun (WGS) entry which is preliminary data.</text>
</comment>
<proteinExistence type="predicted"/>
<reference evidence="2" key="1">
    <citation type="journal article" date="2022" name="Nat. Commun.">
        <title>Chromosome evolution and the genetic basis of agronomically important traits in greater yam.</title>
        <authorList>
            <person name="Bredeson J.V."/>
            <person name="Lyons J.B."/>
            <person name="Oniyinde I.O."/>
            <person name="Okereke N.R."/>
            <person name="Kolade O."/>
            <person name="Nnabue I."/>
            <person name="Nwadili C.O."/>
            <person name="Hribova E."/>
            <person name="Parker M."/>
            <person name="Nwogha J."/>
            <person name="Shu S."/>
            <person name="Carlson J."/>
            <person name="Kariba R."/>
            <person name="Muthemba S."/>
            <person name="Knop K."/>
            <person name="Barton G.J."/>
            <person name="Sherwood A.V."/>
            <person name="Lopez-Montes A."/>
            <person name="Asiedu R."/>
            <person name="Jamnadass R."/>
            <person name="Muchugi A."/>
            <person name="Goodstein D."/>
            <person name="Egesi C.N."/>
            <person name="Featherston J."/>
            <person name="Asfaw A."/>
            <person name="Simpson G.G."/>
            <person name="Dolezel J."/>
            <person name="Hendre P.S."/>
            <person name="Van Deynze A."/>
            <person name="Kumar P.L."/>
            <person name="Obidiegwu J.E."/>
            <person name="Bhattacharjee R."/>
            <person name="Rokhsar D.S."/>
        </authorList>
    </citation>
    <scope>NUCLEOTIDE SEQUENCE [LARGE SCALE GENOMIC DNA]</scope>
    <source>
        <strain evidence="2">cv. TDa95/00328</strain>
    </source>
</reference>
<name>A0ACB7URV6_DIOAL</name>
<dbReference type="EMBL" id="CM037024">
    <property type="protein sequence ID" value="KAH7663379.1"/>
    <property type="molecule type" value="Genomic_DNA"/>
</dbReference>
<evidence type="ECO:0000313" key="2">
    <source>
        <dbReference type="Proteomes" id="UP000827976"/>
    </source>
</evidence>
<organism evidence="1 2">
    <name type="scientific">Dioscorea alata</name>
    <name type="common">Purple yam</name>
    <dbReference type="NCBI Taxonomy" id="55571"/>
    <lineage>
        <taxon>Eukaryota</taxon>
        <taxon>Viridiplantae</taxon>
        <taxon>Streptophyta</taxon>
        <taxon>Embryophyta</taxon>
        <taxon>Tracheophyta</taxon>
        <taxon>Spermatophyta</taxon>
        <taxon>Magnoliopsida</taxon>
        <taxon>Liliopsida</taxon>
        <taxon>Dioscoreales</taxon>
        <taxon>Dioscoreaceae</taxon>
        <taxon>Dioscorea</taxon>
    </lineage>
</organism>